<dbReference type="PANTHER" id="PTHR33744">
    <property type="entry name" value="CARBOHYDRATE DIACID REGULATOR"/>
    <property type="match status" value="1"/>
</dbReference>
<dbReference type="InterPro" id="IPR025751">
    <property type="entry name" value="RsbRD_N_dom"/>
</dbReference>
<feature type="domain" description="PucR C-terminal helix-turn-helix" evidence="2">
    <location>
        <begin position="336"/>
        <end position="389"/>
    </location>
</feature>
<dbReference type="EMBL" id="VFOZ01000001">
    <property type="protein sequence ID" value="TQL98809.1"/>
    <property type="molecule type" value="Genomic_DNA"/>
</dbReference>
<accession>A0A543CNX7</accession>
<dbReference type="InterPro" id="IPR042070">
    <property type="entry name" value="PucR_C-HTH_sf"/>
</dbReference>
<evidence type="ECO:0000313" key="6">
    <source>
        <dbReference type="Proteomes" id="UP000316096"/>
    </source>
</evidence>
<evidence type="ECO:0000256" key="1">
    <source>
        <dbReference type="ARBA" id="ARBA00006754"/>
    </source>
</evidence>
<dbReference type="Proteomes" id="UP000316096">
    <property type="component" value="Unassembled WGS sequence"/>
</dbReference>
<keyword evidence="6" id="KW-1185">Reference proteome</keyword>
<reference evidence="5 6" key="1">
    <citation type="submission" date="2019-06" db="EMBL/GenBank/DDBJ databases">
        <title>Sequencing the genomes of 1000 actinobacteria strains.</title>
        <authorList>
            <person name="Klenk H.-P."/>
        </authorList>
    </citation>
    <scope>NUCLEOTIDE SEQUENCE [LARGE SCALE GENOMIC DNA]</scope>
    <source>
        <strain evidence="5 6">DSM 102200</strain>
    </source>
</reference>
<dbReference type="RefSeq" id="WP_141957369.1">
    <property type="nucleotide sequence ID" value="NZ_VFOZ01000001.1"/>
</dbReference>
<dbReference type="Pfam" id="PF17853">
    <property type="entry name" value="GGDEF_2"/>
    <property type="match status" value="1"/>
</dbReference>
<comment type="caution">
    <text evidence="5">The sequence shown here is derived from an EMBL/GenBank/DDBJ whole genome shotgun (WGS) entry which is preliminary data.</text>
</comment>
<dbReference type="AlphaFoldDB" id="A0A543CNX7"/>
<organism evidence="5 6">
    <name type="scientific">Actinoallomurus bryophytorum</name>
    <dbReference type="NCBI Taxonomy" id="1490222"/>
    <lineage>
        <taxon>Bacteria</taxon>
        <taxon>Bacillati</taxon>
        <taxon>Actinomycetota</taxon>
        <taxon>Actinomycetes</taxon>
        <taxon>Streptosporangiales</taxon>
        <taxon>Thermomonosporaceae</taxon>
        <taxon>Actinoallomurus</taxon>
    </lineage>
</organism>
<dbReference type="Pfam" id="PF14361">
    <property type="entry name" value="RsbRD_N"/>
    <property type="match status" value="1"/>
</dbReference>
<protein>
    <submittedName>
        <fullName evidence="5">PucR-like helix-turn-helix protein</fullName>
    </submittedName>
</protein>
<dbReference type="Gene3D" id="1.10.10.2840">
    <property type="entry name" value="PucR C-terminal helix-turn-helix domain"/>
    <property type="match status" value="1"/>
</dbReference>
<gene>
    <name evidence="5" type="ORF">FB559_4443</name>
</gene>
<evidence type="ECO:0000259" key="2">
    <source>
        <dbReference type="Pfam" id="PF13556"/>
    </source>
</evidence>
<comment type="similarity">
    <text evidence="1">Belongs to the CdaR family.</text>
</comment>
<dbReference type="Pfam" id="PF13556">
    <property type="entry name" value="HTH_30"/>
    <property type="match status" value="1"/>
</dbReference>
<feature type="domain" description="CdaR GGDEF-like" evidence="4">
    <location>
        <begin position="181"/>
        <end position="287"/>
    </location>
</feature>
<evidence type="ECO:0000259" key="3">
    <source>
        <dbReference type="Pfam" id="PF14361"/>
    </source>
</evidence>
<dbReference type="InterPro" id="IPR051448">
    <property type="entry name" value="CdaR-like_regulators"/>
</dbReference>
<dbReference type="InterPro" id="IPR041522">
    <property type="entry name" value="CdaR_GGDEF"/>
</dbReference>
<evidence type="ECO:0000259" key="4">
    <source>
        <dbReference type="Pfam" id="PF17853"/>
    </source>
</evidence>
<dbReference type="PANTHER" id="PTHR33744:SF1">
    <property type="entry name" value="DNA-BINDING TRANSCRIPTIONAL ACTIVATOR ADER"/>
    <property type="match status" value="1"/>
</dbReference>
<dbReference type="OrthoDB" id="3655573at2"/>
<evidence type="ECO:0000313" key="5">
    <source>
        <dbReference type="EMBL" id="TQL98809.1"/>
    </source>
</evidence>
<sequence length="405" mass="44596">MGERRPSDDSSALDDADWRQLHEICLAVVEDLPGLAAIITDRIRAENPVYATLPWEEHVRFIYEQAEELLAGLAEHRLPTREQAAARELGSRRARQGLPVEVLLSSYHIGYQEVWNALLVKAGADEEELPPGLVRLVTLMWSWLRLSSGAAADAHQETLSSQQAMQINLTHRFLRILRGGDTHSEEATHLARILSFDPDGTFQAFCVPSASLPEQDLVHLQQRLARHRGTVQSANQGTATIIVCQNVASDAITDTIHESHPDLPVGVGLRRLSLTGAAASIVDAERTSALAAQTGGVVDFQNEWLFATLLTHRRELAPLFQTDQSVTGLPEHLGAAVRAYADHGFSVTAAARALHIHPNTVTYRLDRWHQLTGWTPRTLDGLMKSLLSLSLFPTPEDPSATHVPE</sequence>
<feature type="domain" description="RsbT co-antagonist protein RsbRD N-terminal" evidence="3">
    <location>
        <begin position="33"/>
        <end position="166"/>
    </location>
</feature>
<proteinExistence type="inferred from homology"/>
<dbReference type="InterPro" id="IPR025736">
    <property type="entry name" value="PucR_C-HTH_dom"/>
</dbReference>
<name>A0A543CNX7_9ACTN</name>